<organism evidence="1">
    <name type="scientific">Proboscia inermis</name>
    <dbReference type="NCBI Taxonomy" id="420281"/>
    <lineage>
        <taxon>Eukaryota</taxon>
        <taxon>Sar</taxon>
        <taxon>Stramenopiles</taxon>
        <taxon>Ochrophyta</taxon>
        <taxon>Bacillariophyta</taxon>
        <taxon>Coscinodiscophyceae</taxon>
        <taxon>Rhizosoleniophycidae</taxon>
        <taxon>Rhizosoleniales</taxon>
        <taxon>Rhizosoleniaceae</taxon>
        <taxon>Proboscia</taxon>
    </lineage>
</organism>
<dbReference type="EMBL" id="HBEL01037727">
    <property type="protein sequence ID" value="CAD8421435.1"/>
    <property type="molecule type" value="Transcribed_RNA"/>
</dbReference>
<name>A0A7S0GK49_9STRA</name>
<reference evidence="1" key="1">
    <citation type="submission" date="2021-01" db="EMBL/GenBank/DDBJ databases">
        <authorList>
            <person name="Corre E."/>
            <person name="Pelletier E."/>
            <person name="Niang G."/>
            <person name="Scheremetjew M."/>
            <person name="Finn R."/>
            <person name="Kale V."/>
            <person name="Holt S."/>
            <person name="Cochrane G."/>
            <person name="Meng A."/>
            <person name="Brown T."/>
            <person name="Cohen L."/>
        </authorList>
    </citation>
    <scope>NUCLEOTIDE SEQUENCE</scope>
    <source>
        <strain evidence="1">CCAP1064/1</strain>
    </source>
</reference>
<sequence>MGTGNSSWIGNAISVSILVGGQAFLTMFEFEVHFAYNDCYQSLFCVCSQNDPNLDFETVTHPSFKMTNTHNSKTPKLVLIVIEGCVSRASHKSHTIRHIRPCSASSVFPVVPSPIDNHATVS</sequence>
<proteinExistence type="predicted"/>
<accession>A0A7S0GK49</accession>
<dbReference type="AlphaFoldDB" id="A0A7S0GK49"/>
<gene>
    <name evidence="1" type="ORF">PINE0816_LOCUS17589</name>
</gene>
<evidence type="ECO:0000313" key="1">
    <source>
        <dbReference type="EMBL" id="CAD8421435.1"/>
    </source>
</evidence>
<protein>
    <submittedName>
        <fullName evidence="1">Uncharacterized protein</fullName>
    </submittedName>
</protein>